<reference evidence="1" key="1">
    <citation type="journal article" date="2015" name="Nature">
        <title>Complex archaea that bridge the gap between prokaryotes and eukaryotes.</title>
        <authorList>
            <person name="Spang A."/>
            <person name="Saw J.H."/>
            <person name="Jorgensen S.L."/>
            <person name="Zaremba-Niedzwiedzka K."/>
            <person name="Martijn J."/>
            <person name="Lind A.E."/>
            <person name="van Eijk R."/>
            <person name="Schleper C."/>
            <person name="Guy L."/>
            <person name="Ettema T.J."/>
        </authorList>
    </citation>
    <scope>NUCLEOTIDE SEQUENCE</scope>
</reference>
<organism evidence="1">
    <name type="scientific">marine sediment metagenome</name>
    <dbReference type="NCBI Taxonomy" id="412755"/>
    <lineage>
        <taxon>unclassified sequences</taxon>
        <taxon>metagenomes</taxon>
        <taxon>ecological metagenomes</taxon>
    </lineage>
</organism>
<protein>
    <submittedName>
        <fullName evidence="1">Uncharacterized protein</fullName>
    </submittedName>
</protein>
<name>A0A0F8XNP7_9ZZZZ</name>
<gene>
    <name evidence="1" type="ORF">LCGC14_2921710</name>
</gene>
<accession>A0A0F8XNP7</accession>
<evidence type="ECO:0000313" key="1">
    <source>
        <dbReference type="EMBL" id="KKK70662.1"/>
    </source>
</evidence>
<dbReference type="EMBL" id="LAZR01058085">
    <property type="protein sequence ID" value="KKK70662.1"/>
    <property type="molecule type" value="Genomic_DNA"/>
</dbReference>
<sequence length="88" mass="9251">SGVGKMRKALIDETGTVVNVIEINEGADYSLPDGHELVATDTASVGDSYANSTFTEAVVAVEPPKVASDAAFSKNERRAIRERLGLGD</sequence>
<comment type="caution">
    <text evidence="1">The sequence shown here is derived from an EMBL/GenBank/DDBJ whole genome shotgun (WGS) entry which is preliminary data.</text>
</comment>
<dbReference type="AlphaFoldDB" id="A0A0F8XNP7"/>
<feature type="non-terminal residue" evidence="1">
    <location>
        <position position="1"/>
    </location>
</feature>
<proteinExistence type="predicted"/>